<evidence type="ECO:0000256" key="1">
    <source>
        <dbReference type="ARBA" id="ARBA00005495"/>
    </source>
</evidence>
<evidence type="ECO:0000313" key="5">
    <source>
        <dbReference type="EMBL" id="MFD2205562.1"/>
    </source>
</evidence>
<sequence length="119" mass="13582">MEATCHCKAVRISIAQKPEFLVSCNCSLCHRYGTLWCHFPSEKVTVECEESATKAYKWGKETIDFHHCASCGCVTHWSNVEGHENPRIAINARLFDRTEAADIKIRKFDGADSWQFVDE</sequence>
<keyword evidence="3" id="KW-0862">Zinc</keyword>
<dbReference type="InterPro" id="IPR011057">
    <property type="entry name" value="Mss4-like_sf"/>
</dbReference>
<dbReference type="EMBL" id="JBHUII010000004">
    <property type="protein sequence ID" value="MFD2205562.1"/>
    <property type="molecule type" value="Genomic_DNA"/>
</dbReference>
<proteinExistence type="inferred from homology"/>
<dbReference type="PANTHER" id="PTHR28620">
    <property type="entry name" value="CENTROMERE PROTEIN V"/>
    <property type="match status" value="1"/>
</dbReference>
<reference evidence="6" key="1">
    <citation type="journal article" date="2019" name="Int. J. Syst. Evol. Microbiol.">
        <title>The Global Catalogue of Microorganisms (GCM) 10K type strain sequencing project: providing services to taxonomists for standard genome sequencing and annotation.</title>
        <authorList>
            <consortium name="The Broad Institute Genomics Platform"/>
            <consortium name="The Broad Institute Genome Sequencing Center for Infectious Disease"/>
            <person name="Wu L."/>
            <person name="Ma J."/>
        </authorList>
    </citation>
    <scope>NUCLEOTIDE SEQUENCE [LARGE SCALE GENOMIC DNA]</scope>
    <source>
        <strain evidence="6">CGMCC 4.7192</strain>
    </source>
</reference>
<evidence type="ECO:0000313" key="6">
    <source>
        <dbReference type="Proteomes" id="UP001597294"/>
    </source>
</evidence>
<dbReference type="InterPro" id="IPR006913">
    <property type="entry name" value="CENP-V/GFA"/>
</dbReference>
<evidence type="ECO:0000256" key="3">
    <source>
        <dbReference type="ARBA" id="ARBA00022833"/>
    </source>
</evidence>
<accession>A0ABW5BHG4</accession>
<dbReference type="InterPro" id="IPR052355">
    <property type="entry name" value="CENP-V-like"/>
</dbReference>
<organism evidence="5 6">
    <name type="scientific">Kiloniella antarctica</name>
    <dbReference type="NCBI Taxonomy" id="1550907"/>
    <lineage>
        <taxon>Bacteria</taxon>
        <taxon>Pseudomonadati</taxon>
        <taxon>Pseudomonadota</taxon>
        <taxon>Alphaproteobacteria</taxon>
        <taxon>Rhodospirillales</taxon>
        <taxon>Kiloniellaceae</taxon>
        <taxon>Kiloniella</taxon>
    </lineage>
</organism>
<name>A0ABW5BHG4_9PROT</name>
<dbReference type="RefSeq" id="WP_380250294.1">
    <property type="nucleotide sequence ID" value="NZ_JBHUII010000004.1"/>
</dbReference>
<comment type="caution">
    <text evidence="5">The sequence shown here is derived from an EMBL/GenBank/DDBJ whole genome shotgun (WGS) entry which is preliminary data.</text>
</comment>
<dbReference type="Gene3D" id="2.170.150.70">
    <property type="match status" value="1"/>
</dbReference>
<dbReference type="PANTHER" id="PTHR28620:SF1">
    <property type="entry name" value="CENP-V_GFA DOMAIN-CONTAINING PROTEIN"/>
    <property type="match status" value="1"/>
</dbReference>
<comment type="similarity">
    <text evidence="1">Belongs to the Gfa family.</text>
</comment>
<dbReference type="SUPFAM" id="SSF51316">
    <property type="entry name" value="Mss4-like"/>
    <property type="match status" value="1"/>
</dbReference>
<protein>
    <submittedName>
        <fullName evidence="5">GFA family protein</fullName>
    </submittedName>
</protein>
<dbReference type="PROSITE" id="PS51891">
    <property type="entry name" value="CENP_V_GFA"/>
    <property type="match status" value="1"/>
</dbReference>
<dbReference type="Pfam" id="PF04828">
    <property type="entry name" value="GFA"/>
    <property type="match status" value="1"/>
</dbReference>
<dbReference type="Proteomes" id="UP001597294">
    <property type="component" value="Unassembled WGS sequence"/>
</dbReference>
<evidence type="ECO:0000259" key="4">
    <source>
        <dbReference type="PROSITE" id="PS51891"/>
    </source>
</evidence>
<evidence type="ECO:0000256" key="2">
    <source>
        <dbReference type="ARBA" id="ARBA00022723"/>
    </source>
</evidence>
<feature type="domain" description="CENP-V/GFA" evidence="4">
    <location>
        <begin position="1"/>
        <end position="115"/>
    </location>
</feature>
<keyword evidence="2" id="KW-0479">Metal-binding</keyword>
<gene>
    <name evidence="5" type="ORF">ACFSKO_08075</name>
</gene>
<keyword evidence="6" id="KW-1185">Reference proteome</keyword>